<organism evidence="1 2">
    <name type="scientific">Lutimaribacter degradans</name>
    <dbReference type="NCBI Taxonomy" id="2945989"/>
    <lineage>
        <taxon>Bacteria</taxon>
        <taxon>Pseudomonadati</taxon>
        <taxon>Pseudomonadota</taxon>
        <taxon>Alphaproteobacteria</taxon>
        <taxon>Rhodobacterales</taxon>
        <taxon>Roseobacteraceae</taxon>
        <taxon>Lutimaribacter</taxon>
    </lineage>
</organism>
<dbReference type="Proteomes" id="UP001203036">
    <property type="component" value="Unassembled WGS sequence"/>
</dbReference>
<name>A0ACC5ZWH0_9RHOB</name>
<comment type="caution">
    <text evidence="1">The sequence shown here is derived from an EMBL/GenBank/DDBJ whole genome shotgun (WGS) entry which is preliminary data.</text>
</comment>
<gene>
    <name evidence="1" type="primary">lptE</name>
    <name evidence="1" type="ORF">M8744_10340</name>
</gene>
<protein>
    <submittedName>
        <fullName evidence="1">LPS assembly lipoprotein LptE</fullName>
    </submittedName>
</protein>
<keyword evidence="2" id="KW-1185">Reference proteome</keyword>
<keyword evidence="1" id="KW-0449">Lipoprotein</keyword>
<dbReference type="EMBL" id="JAMQGO010000006">
    <property type="protein sequence ID" value="MCM2562540.1"/>
    <property type="molecule type" value="Genomic_DNA"/>
</dbReference>
<sequence>MSLSKRDFLMLALAVPIAACGFTPAYGPQGGAGKLQNRVTVQAPDTRADYLLVQRLEERLGRASSPAYLLETDLDIAEERMAVTTNNITTRFNLVGRLTYRLRDAGTGEELSDGRVDSFTGYSATGSTVATLAAERDAQARLANILADQLVTRLIASAANLP</sequence>
<reference evidence="1" key="1">
    <citation type="submission" date="2022-06" db="EMBL/GenBank/DDBJ databases">
        <title>Lutimaribacter sp. EGI FJ00013, a novel bacterium isolated from a salt lake sediment enrichment.</title>
        <authorList>
            <person name="Gao L."/>
            <person name="Fang B.-Z."/>
            <person name="Li W.-J."/>
        </authorList>
    </citation>
    <scope>NUCLEOTIDE SEQUENCE</scope>
    <source>
        <strain evidence="1">EGI FJ00013</strain>
    </source>
</reference>
<accession>A0ACC5ZWH0</accession>
<evidence type="ECO:0000313" key="2">
    <source>
        <dbReference type="Proteomes" id="UP001203036"/>
    </source>
</evidence>
<proteinExistence type="predicted"/>
<evidence type="ECO:0000313" key="1">
    <source>
        <dbReference type="EMBL" id="MCM2562540.1"/>
    </source>
</evidence>